<feature type="region of interest" description="Disordered" evidence="1">
    <location>
        <begin position="259"/>
        <end position="282"/>
    </location>
</feature>
<dbReference type="EMBL" id="CAMXCT010003913">
    <property type="protein sequence ID" value="CAI4006885.1"/>
    <property type="molecule type" value="Genomic_DNA"/>
</dbReference>
<dbReference type="EMBL" id="CAMXCT030003913">
    <property type="protein sequence ID" value="CAL4794197.1"/>
    <property type="molecule type" value="Genomic_DNA"/>
</dbReference>
<evidence type="ECO:0000313" key="5">
    <source>
        <dbReference type="Proteomes" id="UP001152797"/>
    </source>
</evidence>
<comment type="caution">
    <text evidence="2">The sequence shown here is derived from an EMBL/GenBank/DDBJ whole genome shotgun (WGS) entry which is preliminary data.</text>
</comment>
<name>A0A9P1DCC7_9DINO</name>
<evidence type="ECO:0000313" key="4">
    <source>
        <dbReference type="EMBL" id="CAL4794197.1"/>
    </source>
</evidence>
<sequence length="457" mass="50971">MANPFEANEQVDPQLPLRPFLGPCWMDDLAIPVAGSSAEEAVRKVGILAGLLLDQCVNFAMSPNLAAGKTEILLALRGRKSRQLRQQFYGAHGRRLFPIVGEHGSYQIQVVTRYKHLGGVIHHGGDQRQEAKQRLAVAHQTFTQQRKVLYCNPSLDLKTRTQMFESIVCSAFTYGSESWCFGTIADRHHIHVGIIKLYKRLIKWVPHKHNGWNDDEICDFLGLPTPTELLRRSRLGVVKLHRRSFAVLQAAGRLAQAAQHGDRRHDGALPPQQTQGASLEPVRPRDIRVESTDLILKLVDALADREPDACLAQTLRATIQTMPISWTQCSATLAVFLESVDDDFAGMLGLEPSVLRKAVETLQRVEAWDFLEAPALGHSGPDDELAHFDRNQEGAFKTTQLKEYPPALCAALAQCTVKAMRSIDTAEQISVDTQFLQQCHQMVSRDFGAYIGPDHVR</sequence>
<dbReference type="OrthoDB" id="447526at2759"/>
<reference evidence="3" key="2">
    <citation type="submission" date="2024-04" db="EMBL/GenBank/DDBJ databases">
        <authorList>
            <person name="Chen Y."/>
            <person name="Shah S."/>
            <person name="Dougan E. K."/>
            <person name="Thang M."/>
            <person name="Chan C."/>
        </authorList>
    </citation>
    <scope>NUCLEOTIDE SEQUENCE [LARGE SCALE GENOMIC DNA]</scope>
</reference>
<proteinExistence type="predicted"/>
<evidence type="ECO:0000313" key="2">
    <source>
        <dbReference type="EMBL" id="CAI4006885.1"/>
    </source>
</evidence>
<organism evidence="2">
    <name type="scientific">Cladocopium goreaui</name>
    <dbReference type="NCBI Taxonomy" id="2562237"/>
    <lineage>
        <taxon>Eukaryota</taxon>
        <taxon>Sar</taxon>
        <taxon>Alveolata</taxon>
        <taxon>Dinophyceae</taxon>
        <taxon>Suessiales</taxon>
        <taxon>Symbiodiniaceae</taxon>
        <taxon>Cladocopium</taxon>
    </lineage>
</organism>
<gene>
    <name evidence="2" type="ORF">C1SCF055_LOCUS32484</name>
</gene>
<evidence type="ECO:0000313" key="3">
    <source>
        <dbReference type="EMBL" id="CAL1160260.1"/>
    </source>
</evidence>
<accession>A0A9P1DCC7</accession>
<reference evidence="2" key="1">
    <citation type="submission" date="2022-10" db="EMBL/GenBank/DDBJ databases">
        <authorList>
            <person name="Chen Y."/>
            <person name="Dougan E. K."/>
            <person name="Chan C."/>
            <person name="Rhodes N."/>
            <person name="Thang M."/>
        </authorList>
    </citation>
    <scope>NUCLEOTIDE SEQUENCE</scope>
</reference>
<keyword evidence="5" id="KW-1185">Reference proteome</keyword>
<dbReference type="AlphaFoldDB" id="A0A9P1DCC7"/>
<dbReference type="EMBL" id="CAMXCT020003913">
    <property type="protein sequence ID" value="CAL1160260.1"/>
    <property type="molecule type" value="Genomic_DNA"/>
</dbReference>
<evidence type="ECO:0000256" key="1">
    <source>
        <dbReference type="SAM" id="MobiDB-lite"/>
    </source>
</evidence>
<dbReference type="Proteomes" id="UP001152797">
    <property type="component" value="Unassembled WGS sequence"/>
</dbReference>
<protein>
    <submittedName>
        <fullName evidence="4">Copia protein</fullName>
    </submittedName>
</protein>